<dbReference type="AlphaFoldDB" id="A0A2M7G146"/>
<organism evidence="4 5">
    <name type="scientific">bacterium (Candidatus Blackallbacteria) CG17_big_fil_post_rev_8_21_14_2_50_48_46</name>
    <dbReference type="NCBI Taxonomy" id="2014261"/>
    <lineage>
        <taxon>Bacteria</taxon>
        <taxon>Candidatus Blackallbacteria</taxon>
    </lineage>
</organism>
<dbReference type="Gene3D" id="3.90.79.10">
    <property type="entry name" value="Nucleoside Triphosphate Pyrophosphohydrolase"/>
    <property type="match status" value="1"/>
</dbReference>
<dbReference type="PANTHER" id="PTHR43046">
    <property type="entry name" value="GDP-MANNOSE MANNOSYL HYDROLASE"/>
    <property type="match status" value="1"/>
</dbReference>
<dbReference type="CDD" id="cd04688">
    <property type="entry name" value="NUDIX_Hydrolase"/>
    <property type="match status" value="1"/>
</dbReference>
<reference evidence="4 5" key="1">
    <citation type="submission" date="2017-09" db="EMBL/GenBank/DDBJ databases">
        <title>Depth-based differentiation of microbial function through sediment-hosted aquifers and enrichment of novel symbionts in the deep terrestrial subsurface.</title>
        <authorList>
            <person name="Probst A.J."/>
            <person name="Ladd B."/>
            <person name="Jarett J.K."/>
            <person name="Geller-Mcgrath D.E."/>
            <person name="Sieber C.M."/>
            <person name="Emerson J.B."/>
            <person name="Anantharaman K."/>
            <person name="Thomas B.C."/>
            <person name="Malmstrom R."/>
            <person name="Stieglmeier M."/>
            <person name="Klingl A."/>
            <person name="Woyke T."/>
            <person name="Ryan C.M."/>
            <person name="Banfield J.F."/>
        </authorList>
    </citation>
    <scope>NUCLEOTIDE SEQUENCE [LARGE SCALE GENOMIC DNA]</scope>
    <source>
        <strain evidence="4">CG17_big_fil_post_rev_8_21_14_2_50_48_46</strain>
    </source>
</reference>
<dbReference type="SUPFAM" id="SSF55811">
    <property type="entry name" value="Nudix"/>
    <property type="match status" value="1"/>
</dbReference>
<evidence type="ECO:0000256" key="1">
    <source>
        <dbReference type="ARBA" id="ARBA00001946"/>
    </source>
</evidence>
<dbReference type="Pfam" id="PF00293">
    <property type="entry name" value="NUDIX"/>
    <property type="match status" value="1"/>
</dbReference>
<name>A0A2M7G146_9BACT</name>
<evidence type="ECO:0000313" key="5">
    <source>
        <dbReference type="Proteomes" id="UP000231019"/>
    </source>
</evidence>
<dbReference type="Proteomes" id="UP000231019">
    <property type="component" value="Unassembled WGS sequence"/>
</dbReference>
<sequence length="159" mass="18481">MSDLSFLTPQGRFNYRVAAVILHANQILAMKETEAPYYYLPGGRVKQQETSLEALQRELQEELELSEYSAHLRWVHENFFTEAVSQESYHELCFYYLVKLPAEHALLTQPSFVRAEAHQEHLFQWLPCESLDQAPLFPGFLYSELMANHGGLHHIVEKT</sequence>
<gene>
    <name evidence="4" type="ORF">COW36_18125</name>
</gene>
<evidence type="ECO:0000259" key="3">
    <source>
        <dbReference type="PROSITE" id="PS51462"/>
    </source>
</evidence>
<evidence type="ECO:0000313" key="4">
    <source>
        <dbReference type="EMBL" id="PIW15333.1"/>
    </source>
</evidence>
<accession>A0A2M7G146</accession>
<comment type="caution">
    <text evidence="4">The sequence shown here is derived from an EMBL/GenBank/DDBJ whole genome shotgun (WGS) entry which is preliminary data.</text>
</comment>
<dbReference type="PROSITE" id="PS51462">
    <property type="entry name" value="NUDIX"/>
    <property type="match status" value="1"/>
</dbReference>
<feature type="domain" description="Nudix hydrolase" evidence="3">
    <location>
        <begin position="12"/>
        <end position="148"/>
    </location>
</feature>
<dbReference type="GO" id="GO:0016787">
    <property type="term" value="F:hydrolase activity"/>
    <property type="evidence" value="ECO:0007669"/>
    <property type="project" value="UniProtKB-KW"/>
</dbReference>
<comment type="cofactor">
    <cofactor evidence="1">
        <name>Mg(2+)</name>
        <dbReference type="ChEBI" id="CHEBI:18420"/>
    </cofactor>
</comment>
<keyword evidence="2 4" id="KW-0378">Hydrolase</keyword>
<dbReference type="InterPro" id="IPR000086">
    <property type="entry name" value="NUDIX_hydrolase_dom"/>
</dbReference>
<dbReference type="PANTHER" id="PTHR43046:SF14">
    <property type="entry name" value="MUTT_NUDIX FAMILY PROTEIN"/>
    <property type="match status" value="1"/>
</dbReference>
<protein>
    <submittedName>
        <fullName evidence="4">NUDIX hydrolase</fullName>
    </submittedName>
</protein>
<dbReference type="InterPro" id="IPR015797">
    <property type="entry name" value="NUDIX_hydrolase-like_dom_sf"/>
</dbReference>
<evidence type="ECO:0000256" key="2">
    <source>
        <dbReference type="ARBA" id="ARBA00022801"/>
    </source>
</evidence>
<proteinExistence type="predicted"/>
<dbReference type="EMBL" id="PFFQ01000053">
    <property type="protein sequence ID" value="PIW15333.1"/>
    <property type="molecule type" value="Genomic_DNA"/>
</dbReference>